<dbReference type="PANTHER" id="PTHR47926">
    <property type="entry name" value="PENTATRICOPEPTIDE REPEAT-CONTAINING PROTEIN"/>
    <property type="match status" value="1"/>
</dbReference>
<dbReference type="NCBIfam" id="TIGR00756">
    <property type="entry name" value="PPR"/>
    <property type="match status" value="5"/>
</dbReference>
<evidence type="ECO:0000313" key="4">
    <source>
        <dbReference type="Proteomes" id="UP000655225"/>
    </source>
</evidence>
<dbReference type="InterPro" id="IPR011990">
    <property type="entry name" value="TPR-like_helical_dom_sf"/>
</dbReference>
<dbReference type="PANTHER" id="PTHR47926:SF526">
    <property type="entry name" value="PENTACOTRIPEPTIDE-REPEAT REGION OF PRORP DOMAIN-CONTAINING PROTEIN"/>
    <property type="match status" value="1"/>
</dbReference>
<sequence length="560" mass="63103">MFFPEVNPTNLQISRALQQYLFSLLQSCKTHKGFTQIHAQIVINGLSQKNYILAKLLSYSITSGNLLHAHQAFRQIDNPSTSVWNQMIRGYARSEMPQVSIQLYNQLESSKAEPDEFTYSFLITACARLCLFTEGKQLHGRILSNGLSSNVFVQTNLVNLYATAGGDAGIVNARRVFDDMPHRNIVSWNSMLAGYLRSGNMDGARRTFDEMPERNVVSWTTMIAGCARSGRCKQALALFREMQRAHVEIDQVVLVAALSACAELGDLTMGRWIHSYIRNQPRLVRLNNALVHMYSSCGVVEEAYRVFKEMPQRSTVSWTSMITGFAKQGCGEEALGVFQWMEYVGTEEGVTPDEITFIGVLCACSYIGCIEKGRHYFKCMSQVWGILPRIEHYCCMVDLLSRAGMLDEAYELIEKMPIKPNDVVWGALLNGCRIYKDVGLATHVAHQLVEELEPDRAAGYYVLLSNVYAAARRWNDVAMVREKMVEMGVRKPPGRSWIQVNGAIHDFVAGDRTHNHALIIYKMVNEITKQAKLEGDEPDMLEASLDIEEDHVRVVSLSPK</sequence>
<evidence type="ECO:0000256" key="2">
    <source>
        <dbReference type="PROSITE-ProRule" id="PRU00708"/>
    </source>
</evidence>
<comment type="caution">
    <text evidence="3">The sequence shown here is derived from an EMBL/GenBank/DDBJ whole genome shotgun (WGS) entry which is preliminary data.</text>
</comment>
<reference evidence="3 4" key="1">
    <citation type="submission" date="2020-04" db="EMBL/GenBank/DDBJ databases">
        <title>Plant Genome Project.</title>
        <authorList>
            <person name="Zhang R.-G."/>
        </authorList>
    </citation>
    <scope>NUCLEOTIDE SEQUENCE [LARGE SCALE GENOMIC DNA]</scope>
    <source>
        <strain evidence="3">YNK0</strain>
        <tissue evidence="3">Leaf</tissue>
    </source>
</reference>
<dbReference type="InterPro" id="IPR002885">
    <property type="entry name" value="PPR_rpt"/>
</dbReference>
<evidence type="ECO:0000256" key="1">
    <source>
        <dbReference type="ARBA" id="ARBA00022737"/>
    </source>
</evidence>
<dbReference type="Pfam" id="PF01535">
    <property type="entry name" value="PPR"/>
    <property type="match status" value="2"/>
</dbReference>
<protein>
    <recommendedName>
        <fullName evidence="5">Pentatricopeptide repeat-containing protein</fullName>
    </recommendedName>
</protein>
<dbReference type="Pfam" id="PF20431">
    <property type="entry name" value="E_motif"/>
    <property type="match status" value="1"/>
</dbReference>
<dbReference type="InterPro" id="IPR046960">
    <property type="entry name" value="PPR_At4g14850-like_plant"/>
</dbReference>
<dbReference type="Gene3D" id="1.25.40.10">
    <property type="entry name" value="Tetratricopeptide repeat domain"/>
    <property type="match status" value="4"/>
</dbReference>
<dbReference type="PROSITE" id="PS51375">
    <property type="entry name" value="PPR"/>
    <property type="match status" value="4"/>
</dbReference>
<evidence type="ECO:0000313" key="3">
    <source>
        <dbReference type="EMBL" id="KAF8378719.1"/>
    </source>
</evidence>
<name>A0A834YCT9_TETSI</name>
<dbReference type="OMA" id="FRCMKET"/>
<keyword evidence="1" id="KW-0677">Repeat</keyword>
<proteinExistence type="predicted"/>
<evidence type="ECO:0008006" key="5">
    <source>
        <dbReference type="Google" id="ProtNLM"/>
    </source>
</evidence>
<dbReference type="FunFam" id="1.25.40.10:FF:000184">
    <property type="entry name" value="Pentatricopeptide repeat-containing protein, chloroplastic"/>
    <property type="match status" value="1"/>
</dbReference>
<dbReference type="EMBL" id="JABCRI010000023">
    <property type="protein sequence ID" value="KAF8378719.1"/>
    <property type="molecule type" value="Genomic_DNA"/>
</dbReference>
<feature type="repeat" description="PPR" evidence="2">
    <location>
        <begin position="314"/>
        <end position="348"/>
    </location>
</feature>
<accession>A0A834YCT9</accession>
<organism evidence="3 4">
    <name type="scientific">Tetracentron sinense</name>
    <name type="common">Spur-leaf</name>
    <dbReference type="NCBI Taxonomy" id="13715"/>
    <lineage>
        <taxon>Eukaryota</taxon>
        <taxon>Viridiplantae</taxon>
        <taxon>Streptophyta</taxon>
        <taxon>Embryophyta</taxon>
        <taxon>Tracheophyta</taxon>
        <taxon>Spermatophyta</taxon>
        <taxon>Magnoliopsida</taxon>
        <taxon>Trochodendrales</taxon>
        <taxon>Trochodendraceae</taxon>
        <taxon>Tetracentron</taxon>
    </lineage>
</organism>
<dbReference type="InterPro" id="IPR046848">
    <property type="entry name" value="E_motif"/>
</dbReference>
<dbReference type="AlphaFoldDB" id="A0A834YCT9"/>
<keyword evidence="4" id="KW-1185">Reference proteome</keyword>
<dbReference type="FunFam" id="1.25.40.10:FF:000348">
    <property type="entry name" value="Pentatricopeptide repeat-containing protein chloroplastic"/>
    <property type="match status" value="1"/>
</dbReference>
<dbReference type="GO" id="GO:0003723">
    <property type="term" value="F:RNA binding"/>
    <property type="evidence" value="ECO:0007669"/>
    <property type="project" value="InterPro"/>
</dbReference>
<feature type="repeat" description="PPR" evidence="2">
    <location>
        <begin position="80"/>
        <end position="114"/>
    </location>
</feature>
<dbReference type="Proteomes" id="UP000655225">
    <property type="component" value="Unassembled WGS sequence"/>
</dbReference>
<feature type="repeat" description="PPR" evidence="2">
    <location>
        <begin position="184"/>
        <end position="218"/>
    </location>
</feature>
<feature type="repeat" description="PPR" evidence="2">
    <location>
        <begin position="115"/>
        <end position="149"/>
    </location>
</feature>
<dbReference type="GO" id="GO:0009451">
    <property type="term" value="P:RNA modification"/>
    <property type="evidence" value="ECO:0007669"/>
    <property type="project" value="InterPro"/>
</dbReference>
<dbReference type="Pfam" id="PF13041">
    <property type="entry name" value="PPR_2"/>
    <property type="match status" value="3"/>
</dbReference>
<gene>
    <name evidence="3" type="ORF">HHK36_030068</name>
</gene>
<dbReference type="OrthoDB" id="185373at2759"/>